<comment type="caution">
    <text evidence="5">The sequence shown here is derived from an EMBL/GenBank/DDBJ whole genome shotgun (WGS) entry which is preliminary data.</text>
</comment>
<dbReference type="PANTHER" id="PTHR43540:SF1">
    <property type="entry name" value="ISOCHORISMATASE HYDROLASE"/>
    <property type="match status" value="1"/>
</dbReference>
<dbReference type="PANTHER" id="PTHR43540">
    <property type="entry name" value="PEROXYUREIDOACRYLATE/UREIDOACRYLATE AMIDOHYDROLASE-RELATED"/>
    <property type="match status" value="1"/>
</dbReference>
<accession>A0A9N8ZHF8</accession>
<gene>
    <name evidence="5" type="ORF">AGERDE_LOCUS3994</name>
</gene>
<dbReference type="PROSITE" id="PS51253">
    <property type="entry name" value="HTH_CENPB"/>
    <property type="match status" value="1"/>
</dbReference>
<sequence>MPQEPKPKKKRVPITALTKRNICIKKRDNAKLRDEDLAREYGLDRSTITKILKNREKWLAIDPNSNNAKQKTQKSPKFPQIEESLATWLDIVLGEGAPVSDMQLQEKALEIAQTYGIRNEFQASNGWISKFKLRHQFRSGESPGAGDVSLQVNQQPTIPGTSVLSPAEHSYVNLFPTTYSQTSNTKSNQTSTLSLGTSTPSTSFIPYGTSHPTPMGTSYSPSRIYPIPSSITPSFSLENTAFLFCDYQNDVIGMNQNSQTLNQFLSRSRQLFRAVHQAKQKRNSITSVSIGSSFRPGYPEVSPNNQNFVLLKLYGRLIEGTKGAEFIDGLVPGESEDDIVIKKRRLDAFYNTDLKMILESRNIKHIVLAGINTGGVILSTTRSACDMDFRITVVKECCFDGSETVQNVLMDEIFPRQGVAVMNVDVILNELRV</sequence>
<dbReference type="Gene3D" id="1.10.10.60">
    <property type="entry name" value="Homeodomain-like"/>
    <property type="match status" value="2"/>
</dbReference>
<dbReference type="InterPro" id="IPR036380">
    <property type="entry name" value="Isochorismatase-like_sf"/>
</dbReference>
<dbReference type="InterPro" id="IPR009057">
    <property type="entry name" value="Homeodomain-like_sf"/>
</dbReference>
<dbReference type="GO" id="GO:0016787">
    <property type="term" value="F:hydrolase activity"/>
    <property type="evidence" value="ECO:0007669"/>
    <property type="project" value="UniProtKB-KW"/>
</dbReference>
<dbReference type="InterPro" id="IPR050272">
    <property type="entry name" value="Isochorismatase-like_hydrls"/>
</dbReference>
<comment type="similarity">
    <text evidence="1">Belongs to the isochorismatase family.</text>
</comment>
<dbReference type="Proteomes" id="UP000789831">
    <property type="component" value="Unassembled WGS sequence"/>
</dbReference>
<evidence type="ECO:0000256" key="1">
    <source>
        <dbReference type="ARBA" id="ARBA00006336"/>
    </source>
</evidence>
<dbReference type="Gene3D" id="3.40.50.850">
    <property type="entry name" value="Isochorismatase-like"/>
    <property type="match status" value="1"/>
</dbReference>
<feature type="domain" description="HTH CENPB-type" evidence="4">
    <location>
        <begin position="69"/>
        <end position="141"/>
    </location>
</feature>
<keyword evidence="6" id="KW-1185">Reference proteome</keyword>
<dbReference type="InterPro" id="IPR000868">
    <property type="entry name" value="Isochorismatase-like_dom"/>
</dbReference>
<evidence type="ECO:0000313" key="5">
    <source>
        <dbReference type="EMBL" id="CAG8495891.1"/>
    </source>
</evidence>
<proteinExistence type="inferred from homology"/>
<reference evidence="5" key="1">
    <citation type="submission" date="2021-06" db="EMBL/GenBank/DDBJ databases">
        <authorList>
            <person name="Kallberg Y."/>
            <person name="Tangrot J."/>
            <person name="Rosling A."/>
        </authorList>
    </citation>
    <scope>NUCLEOTIDE SEQUENCE</scope>
    <source>
        <strain evidence="5">MT106</strain>
    </source>
</reference>
<dbReference type="SUPFAM" id="SSF52499">
    <property type="entry name" value="Isochorismatase-like hydrolases"/>
    <property type="match status" value="1"/>
</dbReference>
<dbReference type="InterPro" id="IPR006600">
    <property type="entry name" value="HTH_CenpB_DNA-bd_dom"/>
</dbReference>
<protein>
    <submittedName>
        <fullName evidence="5">4138_t:CDS:1</fullName>
    </submittedName>
</protein>
<dbReference type="OrthoDB" id="5576901at2759"/>
<dbReference type="SMART" id="SM00674">
    <property type="entry name" value="CENPB"/>
    <property type="match status" value="1"/>
</dbReference>
<keyword evidence="3" id="KW-0238">DNA-binding</keyword>
<dbReference type="EMBL" id="CAJVPL010000429">
    <property type="protein sequence ID" value="CAG8495891.1"/>
    <property type="molecule type" value="Genomic_DNA"/>
</dbReference>
<dbReference type="CDD" id="cd00431">
    <property type="entry name" value="cysteine_hydrolases"/>
    <property type="match status" value="1"/>
</dbReference>
<dbReference type="SUPFAM" id="SSF46689">
    <property type="entry name" value="Homeodomain-like"/>
    <property type="match status" value="2"/>
</dbReference>
<dbReference type="Pfam" id="PF03221">
    <property type="entry name" value="HTH_Tnp_Tc5"/>
    <property type="match status" value="1"/>
</dbReference>
<evidence type="ECO:0000256" key="3">
    <source>
        <dbReference type="ARBA" id="ARBA00023125"/>
    </source>
</evidence>
<dbReference type="GO" id="GO:0003677">
    <property type="term" value="F:DNA binding"/>
    <property type="evidence" value="ECO:0007669"/>
    <property type="project" value="UniProtKB-KW"/>
</dbReference>
<keyword evidence="2" id="KW-0378">Hydrolase</keyword>
<dbReference type="Pfam" id="PF00857">
    <property type="entry name" value="Isochorismatase"/>
    <property type="match status" value="1"/>
</dbReference>
<organism evidence="5 6">
    <name type="scientific">Ambispora gerdemannii</name>
    <dbReference type="NCBI Taxonomy" id="144530"/>
    <lineage>
        <taxon>Eukaryota</taxon>
        <taxon>Fungi</taxon>
        <taxon>Fungi incertae sedis</taxon>
        <taxon>Mucoromycota</taxon>
        <taxon>Glomeromycotina</taxon>
        <taxon>Glomeromycetes</taxon>
        <taxon>Archaeosporales</taxon>
        <taxon>Ambisporaceae</taxon>
        <taxon>Ambispora</taxon>
    </lineage>
</organism>
<dbReference type="AlphaFoldDB" id="A0A9N8ZHF8"/>
<evidence type="ECO:0000313" key="6">
    <source>
        <dbReference type="Proteomes" id="UP000789831"/>
    </source>
</evidence>
<name>A0A9N8ZHF8_9GLOM</name>
<evidence type="ECO:0000259" key="4">
    <source>
        <dbReference type="PROSITE" id="PS51253"/>
    </source>
</evidence>
<evidence type="ECO:0000256" key="2">
    <source>
        <dbReference type="ARBA" id="ARBA00022801"/>
    </source>
</evidence>